<dbReference type="SUPFAM" id="SSF48403">
    <property type="entry name" value="Ankyrin repeat"/>
    <property type="match status" value="3"/>
</dbReference>
<dbReference type="SMART" id="SM00248">
    <property type="entry name" value="ANK"/>
    <property type="match status" value="12"/>
</dbReference>
<evidence type="ECO:0000256" key="4">
    <source>
        <dbReference type="PROSITE-ProRule" id="PRU00504"/>
    </source>
</evidence>
<keyword evidence="1" id="KW-0677">Repeat</keyword>
<feature type="repeat" description="ANK" evidence="3">
    <location>
        <begin position="180"/>
        <end position="212"/>
    </location>
</feature>
<dbReference type="InterPro" id="IPR002110">
    <property type="entry name" value="Ankyrin_rpt"/>
</dbReference>
<dbReference type="InterPro" id="IPR011042">
    <property type="entry name" value="6-blade_b-propeller_TolB-like"/>
</dbReference>
<protein>
    <submittedName>
        <fullName evidence="5">Uncharacterized protein</fullName>
    </submittedName>
</protein>
<feature type="repeat" description="ANK" evidence="3">
    <location>
        <begin position="506"/>
        <end position="533"/>
    </location>
</feature>
<dbReference type="EMBL" id="CADCXV010001216">
    <property type="protein sequence ID" value="CAB0042735.1"/>
    <property type="molecule type" value="Genomic_DNA"/>
</dbReference>
<evidence type="ECO:0000256" key="2">
    <source>
        <dbReference type="ARBA" id="ARBA00023043"/>
    </source>
</evidence>
<name>A0A6H5J5L2_9HYME</name>
<feature type="repeat" description="ANK" evidence="3">
    <location>
        <begin position="821"/>
        <end position="853"/>
    </location>
</feature>
<feature type="repeat" description="NHL" evidence="4">
    <location>
        <begin position="1325"/>
        <end position="1361"/>
    </location>
</feature>
<evidence type="ECO:0000256" key="3">
    <source>
        <dbReference type="PROSITE-ProRule" id="PRU00023"/>
    </source>
</evidence>
<dbReference type="Pfam" id="PF01436">
    <property type="entry name" value="NHL"/>
    <property type="match status" value="1"/>
</dbReference>
<feature type="repeat" description="ANK" evidence="3">
    <location>
        <begin position="433"/>
        <end position="465"/>
    </location>
</feature>
<dbReference type="InterPro" id="IPR036770">
    <property type="entry name" value="Ankyrin_rpt-contain_sf"/>
</dbReference>
<dbReference type="Pfam" id="PF12796">
    <property type="entry name" value="Ank_2"/>
    <property type="match status" value="3"/>
</dbReference>
<dbReference type="Proteomes" id="UP000479190">
    <property type="component" value="Unassembled WGS sequence"/>
</dbReference>
<dbReference type="CDD" id="cd05819">
    <property type="entry name" value="NHL"/>
    <property type="match status" value="1"/>
</dbReference>
<dbReference type="Gene3D" id="1.25.40.20">
    <property type="entry name" value="Ankyrin repeat-containing domain"/>
    <property type="match status" value="3"/>
</dbReference>
<gene>
    <name evidence="5" type="ORF">TBRA_LOCUS14339</name>
</gene>
<dbReference type="PANTHER" id="PTHR24198:SF165">
    <property type="entry name" value="ANKYRIN REPEAT-CONTAINING PROTEIN-RELATED"/>
    <property type="match status" value="1"/>
</dbReference>
<dbReference type="Gene3D" id="2.120.10.30">
    <property type="entry name" value="TolB, C-terminal domain"/>
    <property type="match status" value="3"/>
</dbReference>
<organism evidence="5 6">
    <name type="scientific">Trichogramma brassicae</name>
    <dbReference type="NCBI Taxonomy" id="86971"/>
    <lineage>
        <taxon>Eukaryota</taxon>
        <taxon>Metazoa</taxon>
        <taxon>Ecdysozoa</taxon>
        <taxon>Arthropoda</taxon>
        <taxon>Hexapoda</taxon>
        <taxon>Insecta</taxon>
        <taxon>Pterygota</taxon>
        <taxon>Neoptera</taxon>
        <taxon>Endopterygota</taxon>
        <taxon>Hymenoptera</taxon>
        <taxon>Apocrita</taxon>
        <taxon>Proctotrupomorpha</taxon>
        <taxon>Chalcidoidea</taxon>
        <taxon>Trichogrammatidae</taxon>
        <taxon>Trichogramma</taxon>
    </lineage>
</organism>
<dbReference type="PROSITE" id="PS50297">
    <property type="entry name" value="ANK_REP_REGION"/>
    <property type="match status" value="6"/>
</dbReference>
<dbReference type="PROSITE" id="PS50088">
    <property type="entry name" value="ANK_REPEAT"/>
    <property type="match status" value="6"/>
</dbReference>
<feature type="repeat" description="ANK" evidence="3">
    <location>
        <begin position="894"/>
        <end position="922"/>
    </location>
</feature>
<sequence>MASDAECLGNLKRLRENINWGVEEERVHFQCQLYYVFRYWRGQLPDLREILGVEEIDWLLEKSVIGTWGVVAKAGLNFHKRAFIIEFVARTGYKDEPQLDENGEPTLRRTTLVHLAARCNYLDCRSLIHKLFKIYDRYDLNYIDEAGMTHLHVACDFGLAHVVEKFLAFRQDLNSLVSATGDTPLHLALTKNCHFVAGLLLRSEANPNLANQAGLTPLHIICKIYHHDDKLIKTFLEICDEKSQQVQVNVEDNLGRTPLQWAVANLLLDMVDILLDRGADLSSFAFPTEDYFAERFKSRNRMALNFNLRLACGALMVVERLEKRGYELELSEALVVMKLFAEYGLFERSTDVKKTWFDGEEFASKAKEIMIKPRLSLHALFRLPFKEAEKQLTYADYFWFASSRTLSCKFGLYEVVQKFLEAGQDPNCLVQVTADTPLHWALASRHESVTELLLRSGANSSVANAEGLTPLHMICKSYNDDKLAKTLFEISDELNQLVLVDAQDRWGRTPLQWAVANLQPKTVDILLDRGADLKSFVFPTVSNFAERFKSRGKISFNFSLKLCVSPSVRLAETKTGVLAVVERLEKRGYELDRSDAMTIMKFFADFGLFEKSRGVEKCWRNDEEFASKSEELMICSDLSLDDFLRLPPKKAEKRLTNADYFEFTRRIELWELPARPREACLVHLSETMSRGFFRRWVLDALLKLTRDKLPIVCCELIIDKLMNEDLCPRTGYKDEPRLDENGEPILRRTTPVHLAVNVYWVFINWNLAVDELFKIYDKFDVNYIDEAGMTHLHVACDFGLAHVVEKFLVFGHDINRLVPATGDTPLHMALTKNRHYVAGLLLRNGADINSVNHAGLTALHISCMNCHSHNLVQKFFDICDEKLQTVRVDAVDNLGRTPLQWAVANLLPNMVDILLDRGADLSSFVFPTEDYFAERFKSRNRMALNFKLRLASGALIIVERLEKRGYELELSEALIVMKLFTEYELFERSTDVEKSWFDGEEFASKAKEIMIKPRLSLHALFRLPLKEAEKQLTYADYFRFARLDKLCIFPDAQRKACCVHLGEIMSRRFFHFWALECFSKLTQHRLMFNCSVDGLLELYRRSLETARLAEAWQVPRLMEDDDDDDDDEIVTMEALGDDNERQNLLSERANAQRPGGMARDPRTGEIYIACPGNGQIVILDRRYRLLRRIRNPDLVTSPQSLAVHEHEIYVSGNDIKFKKKIDSIDGIRNCHSDTRFDFFFSITDKCQHSILVLDRRGQLLRRLGTGRGSSPGQLRCPRGIALSSSFSSSSSSSSSGDPLLLYVADTGNDRVQIYDSRDGSLRHCQTNVDFDRPTDVAVSRDTGHVCVADSGNHKIHVFEPRLGKLIFSCGAYGALDGLFRSPMCVEFGDEDDEIYVGDRDNGRIQVFSAQGQFVRVVQQTTHGFGWISGLIRLPGRGLLVADSRDNALYSLRSS</sequence>
<proteinExistence type="predicted"/>
<evidence type="ECO:0000313" key="6">
    <source>
        <dbReference type="Proteomes" id="UP000479190"/>
    </source>
</evidence>
<keyword evidence="6" id="KW-1185">Reference proteome</keyword>
<reference evidence="5 6" key="1">
    <citation type="submission" date="2020-02" db="EMBL/GenBank/DDBJ databases">
        <authorList>
            <person name="Ferguson B K."/>
        </authorList>
    </citation>
    <scope>NUCLEOTIDE SEQUENCE [LARGE SCALE GENOMIC DNA]</scope>
</reference>
<evidence type="ECO:0000313" key="5">
    <source>
        <dbReference type="EMBL" id="CAB0042735.1"/>
    </source>
</evidence>
<dbReference type="SUPFAM" id="SSF101898">
    <property type="entry name" value="NHL repeat"/>
    <property type="match status" value="1"/>
</dbReference>
<dbReference type="PANTHER" id="PTHR24198">
    <property type="entry name" value="ANKYRIN REPEAT AND PROTEIN KINASE DOMAIN-CONTAINING PROTEIN"/>
    <property type="match status" value="1"/>
</dbReference>
<dbReference type="PROSITE" id="PS51125">
    <property type="entry name" value="NHL"/>
    <property type="match status" value="1"/>
</dbReference>
<keyword evidence="2 3" id="KW-0040">ANK repeat</keyword>
<dbReference type="InterPro" id="IPR001258">
    <property type="entry name" value="NHL_repeat"/>
</dbReference>
<accession>A0A6H5J5L2</accession>
<feature type="repeat" description="ANK" evidence="3">
    <location>
        <begin position="254"/>
        <end position="286"/>
    </location>
</feature>
<dbReference type="OrthoDB" id="654191at2759"/>
<evidence type="ECO:0000256" key="1">
    <source>
        <dbReference type="ARBA" id="ARBA00022737"/>
    </source>
</evidence>